<reference evidence="3" key="1">
    <citation type="journal article" date="2021" name="Sci. Rep.">
        <title>Diploid genomic architecture of Nitzschia inconspicua, an elite biomass production diatom.</title>
        <authorList>
            <person name="Oliver A."/>
            <person name="Podell S."/>
            <person name="Pinowska A."/>
            <person name="Traller J.C."/>
            <person name="Smith S.R."/>
            <person name="McClure R."/>
            <person name="Beliaev A."/>
            <person name="Bohutskyi P."/>
            <person name="Hill E.A."/>
            <person name="Rabines A."/>
            <person name="Zheng H."/>
            <person name="Allen L.Z."/>
            <person name="Kuo A."/>
            <person name="Grigoriev I.V."/>
            <person name="Allen A.E."/>
            <person name="Hazlebeck D."/>
            <person name="Allen E.E."/>
        </authorList>
    </citation>
    <scope>NUCLEOTIDE SEQUENCE</scope>
    <source>
        <strain evidence="3">Hildebrandi</strain>
    </source>
</reference>
<dbReference type="AlphaFoldDB" id="A0A9K3LYB7"/>
<sequence length="118" mass="13945">MMLEGKGYKDITDYCLEDRRNFLMMTWVDSDVVDMVSTIYEGYETLTKERKRTRENQLTRRSVRAVWESADHTVVIDIPQCIDDYNICMGGVDKAYQLMSGLKSRLRCRRTWMPIMVT</sequence>
<dbReference type="EMBL" id="JAGRRH010000109">
    <property type="protein sequence ID" value="KAG7336733.1"/>
    <property type="molecule type" value="Genomic_DNA"/>
</dbReference>
<dbReference type="EMBL" id="JAGRRH010000022">
    <property type="protein sequence ID" value="KAG7344698.1"/>
    <property type="molecule type" value="Genomic_DNA"/>
</dbReference>
<evidence type="ECO:0000313" key="2">
    <source>
        <dbReference type="EMBL" id="KAG7344698.1"/>
    </source>
</evidence>
<proteinExistence type="predicted"/>
<evidence type="ECO:0000313" key="1">
    <source>
        <dbReference type="EMBL" id="KAG7336733.1"/>
    </source>
</evidence>
<evidence type="ECO:0000313" key="4">
    <source>
        <dbReference type="Proteomes" id="UP000693970"/>
    </source>
</evidence>
<keyword evidence="4" id="KW-1185">Reference proteome</keyword>
<reference evidence="3" key="2">
    <citation type="submission" date="2021-04" db="EMBL/GenBank/DDBJ databases">
        <authorList>
            <person name="Podell S."/>
        </authorList>
    </citation>
    <scope>NUCLEOTIDE SEQUENCE</scope>
    <source>
        <strain evidence="3">Hildebrandi</strain>
    </source>
</reference>
<name>A0A9K3LYB7_9STRA</name>
<gene>
    <name evidence="3" type="ORF">IV203_028150</name>
    <name evidence="1" type="ORF">IV203_028174</name>
    <name evidence="2" type="ORF">IV203_032229</name>
</gene>
<evidence type="ECO:0000313" key="3">
    <source>
        <dbReference type="EMBL" id="KAG7370404.1"/>
    </source>
</evidence>
<organism evidence="3 4">
    <name type="scientific">Nitzschia inconspicua</name>
    <dbReference type="NCBI Taxonomy" id="303405"/>
    <lineage>
        <taxon>Eukaryota</taxon>
        <taxon>Sar</taxon>
        <taxon>Stramenopiles</taxon>
        <taxon>Ochrophyta</taxon>
        <taxon>Bacillariophyta</taxon>
        <taxon>Bacillariophyceae</taxon>
        <taxon>Bacillariophycidae</taxon>
        <taxon>Bacillariales</taxon>
        <taxon>Bacillariaceae</taxon>
        <taxon>Nitzschia</taxon>
    </lineage>
</organism>
<dbReference type="Proteomes" id="UP000693970">
    <property type="component" value="Unassembled WGS sequence"/>
</dbReference>
<comment type="caution">
    <text evidence="3">The sequence shown here is derived from an EMBL/GenBank/DDBJ whole genome shotgun (WGS) entry which is preliminary data.</text>
</comment>
<dbReference type="OrthoDB" id="197510at2759"/>
<accession>A0A9K3LYB7</accession>
<dbReference type="EMBL" id="JAGRRH010000005">
    <property type="protein sequence ID" value="KAG7370404.1"/>
    <property type="molecule type" value="Genomic_DNA"/>
</dbReference>
<protein>
    <submittedName>
        <fullName evidence="3">Transposase IS4</fullName>
    </submittedName>
</protein>